<accession>A0ABW1XQ60</accession>
<dbReference type="Proteomes" id="UP001596364">
    <property type="component" value="Unassembled WGS sequence"/>
</dbReference>
<keyword evidence="8" id="KW-1185">Reference proteome</keyword>
<evidence type="ECO:0000313" key="7">
    <source>
        <dbReference type="EMBL" id="MFC6440824.1"/>
    </source>
</evidence>
<reference evidence="8" key="1">
    <citation type="journal article" date="2019" name="Int. J. Syst. Evol. Microbiol.">
        <title>The Global Catalogue of Microorganisms (GCM) 10K type strain sequencing project: providing services to taxonomists for standard genome sequencing and annotation.</title>
        <authorList>
            <consortium name="The Broad Institute Genomics Platform"/>
            <consortium name="The Broad Institute Genome Sequencing Center for Infectious Disease"/>
            <person name="Wu L."/>
            <person name="Ma J."/>
        </authorList>
    </citation>
    <scope>NUCLEOTIDE SEQUENCE [LARGE SCALE GENOMIC DNA]</scope>
    <source>
        <strain evidence="8">CGMCC 1.16031</strain>
    </source>
</reference>
<evidence type="ECO:0000256" key="6">
    <source>
        <dbReference type="SAM" id="SignalP"/>
    </source>
</evidence>
<evidence type="ECO:0000313" key="8">
    <source>
        <dbReference type="Proteomes" id="UP001596364"/>
    </source>
</evidence>
<sequence>MKQQFRLLLLSIVLLSGTAFGNQANDKHQHVQPSEWGVDMGIGYATISNPLNQRDDLHSVLLPQWYYYGERFYMETTDLGYTLFEDERLIFDLVGYVNQDGVLFNTDNNPVSYLEISKLVPNAGLPMSSGAIDFPDIERRFSYMLGGQIMLMTDWLDGRFVWGKDISAGHNGEEITLALEKRYGWQDWQVNWELGVIGKTQALNNYYYGLRAEEAARRADVDVTDKLLKDYYAKVAVAYRVSDNWSAVVSLQYTRKAGALTISPLLEKRSYVAGFIGMNYHF</sequence>
<organism evidence="7 8">
    <name type="scientific">Pseudobowmanella zhangzhouensis</name>
    <dbReference type="NCBI Taxonomy" id="1537679"/>
    <lineage>
        <taxon>Bacteria</taxon>
        <taxon>Pseudomonadati</taxon>
        <taxon>Pseudomonadota</taxon>
        <taxon>Gammaproteobacteria</taxon>
        <taxon>Alteromonadales</taxon>
        <taxon>Alteromonadaceae</taxon>
    </lineage>
</organism>
<evidence type="ECO:0000256" key="3">
    <source>
        <dbReference type="ARBA" id="ARBA00022729"/>
    </source>
</evidence>
<keyword evidence="3 6" id="KW-0732">Signal</keyword>
<name>A0ABW1XQ60_9ALTE</name>
<dbReference type="Pfam" id="PF06629">
    <property type="entry name" value="MipA"/>
    <property type="match status" value="1"/>
</dbReference>
<comment type="similarity">
    <text evidence="2">Belongs to the MipA/OmpV family.</text>
</comment>
<feature type="chain" id="PRO_5045614569" evidence="6">
    <location>
        <begin position="25"/>
        <end position="282"/>
    </location>
</feature>
<evidence type="ECO:0000256" key="4">
    <source>
        <dbReference type="ARBA" id="ARBA00023136"/>
    </source>
</evidence>
<evidence type="ECO:0000256" key="2">
    <source>
        <dbReference type="ARBA" id="ARBA00005722"/>
    </source>
</evidence>
<proteinExistence type="inferred from homology"/>
<feature type="signal peptide" evidence="6">
    <location>
        <begin position="1"/>
        <end position="24"/>
    </location>
</feature>
<keyword evidence="4" id="KW-0472">Membrane</keyword>
<gene>
    <name evidence="7" type="ORF">ACFP85_11785</name>
</gene>
<protein>
    <submittedName>
        <fullName evidence="7">MipA/OmpV family protein</fullName>
    </submittedName>
</protein>
<evidence type="ECO:0000256" key="5">
    <source>
        <dbReference type="ARBA" id="ARBA00023237"/>
    </source>
</evidence>
<comment type="caution">
    <text evidence="7">The sequence shown here is derived from an EMBL/GenBank/DDBJ whole genome shotgun (WGS) entry which is preliminary data.</text>
</comment>
<comment type="subcellular location">
    <subcellularLocation>
        <location evidence="1">Cell outer membrane</location>
    </subcellularLocation>
</comment>
<dbReference type="EMBL" id="JBHSUS010000001">
    <property type="protein sequence ID" value="MFC6440824.1"/>
    <property type="molecule type" value="Genomic_DNA"/>
</dbReference>
<dbReference type="InterPro" id="IPR010583">
    <property type="entry name" value="MipA"/>
</dbReference>
<dbReference type="RefSeq" id="WP_131259736.1">
    <property type="nucleotide sequence ID" value="NZ_JBHSUS010000001.1"/>
</dbReference>
<dbReference type="PANTHER" id="PTHR38776:SF1">
    <property type="entry name" value="MLTA-INTERACTING PROTEIN-RELATED"/>
    <property type="match status" value="1"/>
</dbReference>
<keyword evidence="5" id="KW-0998">Cell outer membrane</keyword>
<dbReference type="PANTHER" id="PTHR38776">
    <property type="entry name" value="MLTA-INTERACTING PROTEIN-RELATED"/>
    <property type="match status" value="1"/>
</dbReference>
<evidence type="ECO:0000256" key="1">
    <source>
        <dbReference type="ARBA" id="ARBA00004442"/>
    </source>
</evidence>